<dbReference type="PANTHER" id="PTHR33371:SF15">
    <property type="entry name" value="LIPOPROTEIN LPRN"/>
    <property type="match status" value="1"/>
</dbReference>
<dbReference type="InterPro" id="IPR005693">
    <property type="entry name" value="Mce"/>
</dbReference>
<dbReference type="RefSeq" id="WP_182837096.1">
    <property type="nucleotide sequence ID" value="NZ_BAAABQ010000010.1"/>
</dbReference>
<feature type="domain" description="Mammalian cell entry C-terminal" evidence="3">
    <location>
        <begin position="124"/>
        <end position="298"/>
    </location>
</feature>
<dbReference type="Pfam" id="PF02470">
    <property type="entry name" value="MlaD"/>
    <property type="match status" value="1"/>
</dbReference>
<dbReference type="PROSITE" id="PS51257">
    <property type="entry name" value="PROKAR_LIPOPROTEIN"/>
    <property type="match status" value="1"/>
</dbReference>
<evidence type="ECO:0000259" key="2">
    <source>
        <dbReference type="Pfam" id="PF02470"/>
    </source>
</evidence>
<accession>A0ABR6BD94</accession>
<proteinExistence type="predicted"/>
<evidence type="ECO:0000313" key="4">
    <source>
        <dbReference type="EMBL" id="MBA8924844.1"/>
    </source>
</evidence>
<keyword evidence="1" id="KW-0732">Signal</keyword>
<feature type="domain" description="Mce/MlaD" evidence="2">
    <location>
        <begin position="42"/>
        <end position="118"/>
    </location>
</feature>
<feature type="chain" id="PRO_5045714252" evidence="1">
    <location>
        <begin position="22"/>
        <end position="344"/>
    </location>
</feature>
<keyword evidence="5" id="KW-1185">Reference proteome</keyword>
<dbReference type="NCBIfam" id="TIGR00996">
    <property type="entry name" value="Mtu_fam_mce"/>
    <property type="match status" value="1"/>
</dbReference>
<dbReference type="InterPro" id="IPR024516">
    <property type="entry name" value="Mce_C"/>
</dbReference>
<dbReference type="InterPro" id="IPR003399">
    <property type="entry name" value="Mce/MlaD"/>
</dbReference>
<dbReference type="PANTHER" id="PTHR33371">
    <property type="entry name" value="INTERMEMBRANE PHOSPHOLIPID TRANSPORT SYSTEM BINDING PROTEIN MLAD-RELATED"/>
    <property type="match status" value="1"/>
</dbReference>
<evidence type="ECO:0000256" key="1">
    <source>
        <dbReference type="SAM" id="SignalP"/>
    </source>
</evidence>
<sequence>MNRRVLLALAAIAVLATGCGAGEFSGAYRIPLPGGADIGDHPYHVTARFKDVLDLVPQAGVKVNDVPVGRVEKVSVAPGGWSAEVSMVVNGTVRLPADATANLRQSSLLGEKYVELVAPPGSTSQKQLADGAVIPLERTNRNPQIEEVLGALSMVLNGGGIGQLQTITRELNKALSGNEGEVRDLLSRIDTLVSDLDKHKGDIVKALDGLNKLAATLNGRGEQITGVLKDLTPGVQVLSQQREALTGMLTALGRLSSVAVDTVNRSKDDLVADLRALAPTLQQLSAAGDALPNALQVLVTYPFTDAVLDGIKGDYLNVYLKMDAGPGVNTAAQSGIALPLGGGN</sequence>
<dbReference type="Proteomes" id="UP000517916">
    <property type="component" value="Unassembled WGS sequence"/>
</dbReference>
<evidence type="ECO:0000313" key="5">
    <source>
        <dbReference type="Proteomes" id="UP000517916"/>
    </source>
</evidence>
<organism evidence="4 5">
    <name type="scientific">Kutzneria viridogrisea</name>
    <dbReference type="NCBI Taxonomy" id="47990"/>
    <lineage>
        <taxon>Bacteria</taxon>
        <taxon>Bacillati</taxon>
        <taxon>Actinomycetota</taxon>
        <taxon>Actinomycetes</taxon>
        <taxon>Pseudonocardiales</taxon>
        <taxon>Pseudonocardiaceae</taxon>
        <taxon>Kutzneria</taxon>
    </lineage>
</organism>
<dbReference type="EMBL" id="JACJID010000002">
    <property type="protein sequence ID" value="MBA8924844.1"/>
    <property type="molecule type" value="Genomic_DNA"/>
</dbReference>
<evidence type="ECO:0000259" key="3">
    <source>
        <dbReference type="Pfam" id="PF11887"/>
    </source>
</evidence>
<gene>
    <name evidence="4" type="ORF">BC739_002043</name>
</gene>
<name>A0ABR6BD94_9PSEU</name>
<reference evidence="4 5" key="1">
    <citation type="submission" date="2020-08" db="EMBL/GenBank/DDBJ databases">
        <title>Genomic Encyclopedia of Archaeal and Bacterial Type Strains, Phase II (KMG-II): from individual species to whole genera.</title>
        <authorList>
            <person name="Goeker M."/>
        </authorList>
    </citation>
    <scope>NUCLEOTIDE SEQUENCE [LARGE SCALE GENOMIC DNA]</scope>
    <source>
        <strain evidence="4 5">DSM 43850</strain>
    </source>
</reference>
<dbReference type="InterPro" id="IPR052336">
    <property type="entry name" value="MlaD_Phospholipid_Transporter"/>
</dbReference>
<dbReference type="Pfam" id="PF11887">
    <property type="entry name" value="Mce4_CUP1"/>
    <property type="match status" value="1"/>
</dbReference>
<feature type="signal peptide" evidence="1">
    <location>
        <begin position="1"/>
        <end position="21"/>
    </location>
</feature>
<protein>
    <submittedName>
        <fullName evidence="4">Phospholipid/cholesterol/gamma-HCH transport system substrate-binding protein</fullName>
    </submittedName>
</protein>
<comment type="caution">
    <text evidence="4">The sequence shown here is derived from an EMBL/GenBank/DDBJ whole genome shotgun (WGS) entry which is preliminary data.</text>
</comment>